<evidence type="ECO:0000313" key="1">
    <source>
        <dbReference type="EnsemblPlants" id="AVESA.00010b.r2.7DG1393490.2.CDS"/>
    </source>
</evidence>
<accession>A0ACD6AEM3</accession>
<sequence>MQLVAATQNMGLLVIVSLLLIVGGGGGGRRHLSFVDAAKTTPKPEMLITYWEAVLPGVPVPPAISDLFGQQNGLGSINGVTTSPNNLKFVEGLQKIGPKYEKAAKSDSDHGDKHVHIAPKAEDLKEVSMAYGSQAHKPEMEGNLKEVSVSYGVEGSEGHGDKHVHIAPKAEDLKEVSMAYGSQAHKPEMEGNLKEVSVSYGVEGKDGHNEVVIQGEEDPNKATMSYGSEEEEDPNKATMSYGSEQEEDTHKLTMAYQSEVEEYPNKATMSYGSEEEEDQNKATISYGSEHEDPHKATMSYGSQHEDDKKILSIGHEAHIADKGRHHHHAHAHNHNSNKQHQANVFFFHDMLRPGSIITPTIPPTTSLPALLPRRVADSIPFSTRRLSDIVAMFTPASLQMTREIRWTLDTCEHPRTLPGQSAGCATSLESLVKLPMSLLETPNVRAFSAANLPLEAPGTRALRGRYNVTAVQKVSDDSSAIVTCHDLTYPYAVYYCHTANPTAAYSVTLTSVEDATVAPSTMEALAVCHLDTSKWSPKNPFFELHNLKPGEVTVCHFLTKLSIIWVPGGEQGDAHAAAR</sequence>
<reference evidence="1" key="2">
    <citation type="submission" date="2025-09" db="UniProtKB">
        <authorList>
            <consortium name="EnsemblPlants"/>
        </authorList>
    </citation>
    <scope>IDENTIFICATION</scope>
</reference>
<evidence type="ECO:0000313" key="2">
    <source>
        <dbReference type="Proteomes" id="UP001732700"/>
    </source>
</evidence>
<protein>
    <submittedName>
        <fullName evidence="1">Uncharacterized protein</fullName>
    </submittedName>
</protein>
<reference evidence="1" key="1">
    <citation type="submission" date="2021-05" db="EMBL/GenBank/DDBJ databases">
        <authorList>
            <person name="Scholz U."/>
            <person name="Mascher M."/>
            <person name="Fiebig A."/>
        </authorList>
    </citation>
    <scope>NUCLEOTIDE SEQUENCE [LARGE SCALE GENOMIC DNA]</scope>
</reference>
<dbReference type="EnsemblPlants" id="AVESA.00010b.r2.7DG1393490.2">
    <property type="protein sequence ID" value="AVESA.00010b.r2.7DG1393490.2.CDS"/>
    <property type="gene ID" value="AVESA.00010b.r2.7DG1393490"/>
</dbReference>
<organism evidence="1 2">
    <name type="scientific">Avena sativa</name>
    <name type="common">Oat</name>
    <dbReference type="NCBI Taxonomy" id="4498"/>
    <lineage>
        <taxon>Eukaryota</taxon>
        <taxon>Viridiplantae</taxon>
        <taxon>Streptophyta</taxon>
        <taxon>Embryophyta</taxon>
        <taxon>Tracheophyta</taxon>
        <taxon>Spermatophyta</taxon>
        <taxon>Magnoliopsida</taxon>
        <taxon>Liliopsida</taxon>
        <taxon>Poales</taxon>
        <taxon>Poaceae</taxon>
        <taxon>BOP clade</taxon>
        <taxon>Pooideae</taxon>
        <taxon>Poodae</taxon>
        <taxon>Poeae</taxon>
        <taxon>Poeae Chloroplast Group 1 (Aveneae type)</taxon>
        <taxon>Aveninae</taxon>
        <taxon>Avena</taxon>
    </lineage>
</organism>
<proteinExistence type="predicted"/>
<keyword evidence="2" id="KW-1185">Reference proteome</keyword>
<name>A0ACD6AEM3_AVESA</name>
<dbReference type="Proteomes" id="UP001732700">
    <property type="component" value="Chromosome 7D"/>
</dbReference>